<gene>
    <name evidence="2" type="ORF">SAMN05421828_1504</name>
</gene>
<dbReference type="GO" id="GO:0030973">
    <property type="term" value="F:molybdate ion binding"/>
    <property type="evidence" value="ECO:0007669"/>
    <property type="project" value="TreeGrafter"/>
</dbReference>
<evidence type="ECO:0000313" key="2">
    <source>
        <dbReference type="EMBL" id="SIR54090.1"/>
    </source>
</evidence>
<keyword evidence="3" id="KW-1185">Reference proteome</keyword>
<comment type="caution">
    <text evidence="2">The sequence shown here is derived from an EMBL/GenBank/DDBJ whole genome shotgun (WGS) entry which is preliminary data.</text>
</comment>
<dbReference type="InterPro" id="IPR050682">
    <property type="entry name" value="ModA/WtpA"/>
</dbReference>
<dbReference type="Gene3D" id="3.40.190.10">
    <property type="entry name" value="Periplasmic binding protein-like II"/>
    <property type="match status" value="1"/>
</dbReference>
<dbReference type="Proteomes" id="UP000186308">
    <property type="component" value="Unassembled WGS sequence"/>
</dbReference>
<dbReference type="EMBL" id="FTNE01000050">
    <property type="protein sequence ID" value="SIR54090.1"/>
    <property type="molecule type" value="Genomic_DNA"/>
</dbReference>
<accession>A0A8G2CP19</accession>
<feature type="signal peptide" evidence="1">
    <location>
        <begin position="1"/>
        <end position="30"/>
    </location>
</feature>
<sequence>MKSLKTKPRGSVLATLAGLAMIGTLPLAQAAGTSTADTGWHGKAEAPHYQEEIFPPWQHGANDDALDKGFKFTVPEVDDMADFHGNLDNPKLILYIGGNYFFAVAPLVKAFEQEHSKYKGHVFVVTIPPGLEVKAMKAGGTFTSGNMTFTIKPDAYLAGLKKVKSLIASGMLTGPAIAYATNDLTIMIPKDNPGHITGIKDLAKPGIKLVMPNPAFEGIARQIEASLKKAGGATLEQKVYDTGVKDGSTILTHIHHRQTPLFLMQGLADAGITWKSEAIFQEQAGHPISNIDLPAKYNTTAIYGGALVKDAAHPAAAKAWLAFVQSPTALKIFEHYGFKPYNKS</sequence>
<dbReference type="PANTHER" id="PTHR30632">
    <property type="entry name" value="MOLYBDATE-BINDING PERIPLASMIC PROTEIN"/>
    <property type="match status" value="1"/>
</dbReference>
<proteinExistence type="predicted"/>
<dbReference type="PANTHER" id="PTHR30632:SF0">
    <property type="entry name" value="SULFATE-BINDING PROTEIN"/>
    <property type="match status" value="1"/>
</dbReference>
<feature type="chain" id="PRO_5034765297" evidence="1">
    <location>
        <begin position="31"/>
        <end position="344"/>
    </location>
</feature>
<name>A0A8G2CP19_ACIRU</name>
<dbReference type="SUPFAM" id="SSF53850">
    <property type="entry name" value="Periplasmic binding protein-like II"/>
    <property type="match status" value="1"/>
</dbReference>
<dbReference type="GO" id="GO:0015689">
    <property type="term" value="P:molybdate ion transport"/>
    <property type="evidence" value="ECO:0007669"/>
    <property type="project" value="TreeGrafter"/>
</dbReference>
<dbReference type="AlphaFoldDB" id="A0A8G2CP19"/>
<keyword evidence="1" id="KW-0732">Signal</keyword>
<reference evidence="2 3" key="1">
    <citation type="submission" date="2017-01" db="EMBL/GenBank/DDBJ databases">
        <authorList>
            <person name="Varghese N."/>
            <person name="Submissions S."/>
        </authorList>
    </citation>
    <scope>NUCLEOTIDE SEQUENCE [LARGE SCALE GENOMIC DNA]</scope>
    <source>
        <strain evidence="2 3">ATCC 35905</strain>
    </source>
</reference>
<protein>
    <submittedName>
        <fullName evidence="2">ABC-type molybdate transport system, substrate-binding protein</fullName>
    </submittedName>
</protein>
<organism evidence="2 3">
    <name type="scientific">Acidiphilium rubrum</name>
    <dbReference type="NCBI Taxonomy" id="526"/>
    <lineage>
        <taxon>Bacteria</taxon>
        <taxon>Pseudomonadati</taxon>
        <taxon>Pseudomonadota</taxon>
        <taxon>Alphaproteobacteria</taxon>
        <taxon>Acetobacterales</taxon>
        <taxon>Acidocellaceae</taxon>
        <taxon>Acidiphilium</taxon>
    </lineage>
</organism>
<dbReference type="Pfam" id="PF13531">
    <property type="entry name" value="SBP_bac_11"/>
    <property type="match status" value="1"/>
</dbReference>
<evidence type="ECO:0000313" key="3">
    <source>
        <dbReference type="Proteomes" id="UP000186308"/>
    </source>
</evidence>
<dbReference type="RefSeq" id="WP_029313950.1">
    <property type="nucleotide sequence ID" value="NZ_FTNE01000050.1"/>
</dbReference>
<evidence type="ECO:0000256" key="1">
    <source>
        <dbReference type="SAM" id="SignalP"/>
    </source>
</evidence>